<protein>
    <submittedName>
        <fullName evidence="1">Uncharacterized protein</fullName>
    </submittedName>
</protein>
<accession>A0A7S3UVB1</accession>
<proteinExistence type="predicted"/>
<dbReference type="AlphaFoldDB" id="A0A7S3UVB1"/>
<dbReference type="EMBL" id="HBIU01011115">
    <property type="protein sequence ID" value="CAE0626169.1"/>
    <property type="molecule type" value="Transcribed_RNA"/>
</dbReference>
<reference evidence="1" key="1">
    <citation type="submission" date="2021-01" db="EMBL/GenBank/DDBJ databases">
        <authorList>
            <person name="Corre E."/>
            <person name="Pelletier E."/>
            <person name="Niang G."/>
            <person name="Scheremetjew M."/>
            <person name="Finn R."/>
            <person name="Kale V."/>
            <person name="Holt S."/>
            <person name="Cochrane G."/>
            <person name="Meng A."/>
            <person name="Brown T."/>
            <person name="Cohen L."/>
        </authorList>
    </citation>
    <scope>NUCLEOTIDE SEQUENCE</scope>
    <source>
        <strain evidence="1">CCMP3107</strain>
    </source>
</reference>
<evidence type="ECO:0000313" key="1">
    <source>
        <dbReference type="EMBL" id="CAE0626169.1"/>
    </source>
</evidence>
<gene>
    <name evidence="1" type="ORF">HAKA00212_LOCUS4844</name>
</gene>
<organism evidence="1">
    <name type="scientific">Heterosigma akashiwo</name>
    <name type="common">Chromophytic alga</name>
    <name type="synonym">Heterosigma carterae</name>
    <dbReference type="NCBI Taxonomy" id="2829"/>
    <lineage>
        <taxon>Eukaryota</taxon>
        <taxon>Sar</taxon>
        <taxon>Stramenopiles</taxon>
        <taxon>Ochrophyta</taxon>
        <taxon>Raphidophyceae</taxon>
        <taxon>Chattonellales</taxon>
        <taxon>Chattonellaceae</taxon>
        <taxon>Heterosigma</taxon>
    </lineage>
</organism>
<sequence>MMMRKKFAGPPLSCIFLVERDDSFMSVFLRTTNAMTCSNSHQPLSKKHEIPPYKRFPPPSRSCPLPPSPCPYPGTIARPGLEAPPSTCAGRCPPPCGHHVHVLPPPAGVLRKVDPPGRQRKERVVPPKAHVPPGVELRATLADDDAASLHRLPAPAQAAWHIPVSHVDSMQAFIGC</sequence>
<name>A0A7S3UVB1_HETAK</name>